<dbReference type="Pfam" id="PF15739">
    <property type="entry name" value="TSNAXIP1_N"/>
    <property type="match status" value="1"/>
</dbReference>
<proteinExistence type="predicted"/>
<name>A0A3P9QJC2_POERE</name>
<evidence type="ECO:0000313" key="6">
    <source>
        <dbReference type="Proteomes" id="UP000242638"/>
    </source>
</evidence>
<feature type="compositionally biased region" description="Basic and acidic residues" evidence="2">
    <location>
        <begin position="210"/>
        <end position="223"/>
    </location>
</feature>
<keyword evidence="6" id="KW-1185">Reference proteome</keyword>
<feature type="compositionally biased region" description="Low complexity" evidence="2">
    <location>
        <begin position="19"/>
        <end position="29"/>
    </location>
</feature>
<feature type="compositionally biased region" description="Basic and acidic residues" evidence="2">
    <location>
        <begin position="38"/>
        <end position="47"/>
    </location>
</feature>
<feature type="compositionally biased region" description="Basic and acidic residues" evidence="2">
    <location>
        <begin position="76"/>
        <end position="90"/>
    </location>
</feature>
<dbReference type="Proteomes" id="UP000242638">
    <property type="component" value="Unassembled WGS sequence"/>
</dbReference>
<reference evidence="6" key="1">
    <citation type="submission" date="2013-11" db="EMBL/GenBank/DDBJ databases">
        <title>The genomic landscape of the Guanapo guppy.</title>
        <authorList>
            <person name="Kuenstner A."/>
            <person name="Dreyer C."/>
        </authorList>
    </citation>
    <scope>NUCLEOTIDE SEQUENCE</scope>
    <source>
        <strain evidence="6">Guanapo</strain>
    </source>
</reference>
<evidence type="ECO:0000256" key="1">
    <source>
        <dbReference type="ARBA" id="ARBA00023054"/>
    </source>
</evidence>
<evidence type="ECO:0000256" key="3">
    <source>
        <dbReference type="SAM" id="Phobius"/>
    </source>
</evidence>
<reference evidence="5" key="2">
    <citation type="submission" date="2025-08" db="UniProtKB">
        <authorList>
            <consortium name="Ensembl"/>
        </authorList>
    </citation>
    <scope>IDENTIFICATION</scope>
    <source>
        <strain evidence="5">Guanapo</strain>
    </source>
</reference>
<dbReference type="STRING" id="8081.ENSPREP00000034199"/>
<evidence type="ECO:0000259" key="4">
    <source>
        <dbReference type="Pfam" id="PF15739"/>
    </source>
</evidence>
<dbReference type="OMA" id="WCWTERS"/>
<accession>A0A3P9QJC2</accession>
<feature type="compositionally biased region" description="Basic and acidic residues" evidence="2">
    <location>
        <begin position="1"/>
        <end position="12"/>
    </location>
</feature>
<feature type="region of interest" description="Disordered" evidence="2">
    <location>
        <begin position="1"/>
        <end position="98"/>
    </location>
</feature>
<sequence>MSNSSEQKDQHLGSDVQGAQPAAEAPQEADILTDSPGQEERLEEREAQSLGCARKKENTSGAAFVDNEVLRSQQDQARDYSSHAGTREDTAPTADRVGADAKMYERKLRKGLKKLSGLSWPSRDRLAVFSDVFDDVCEDLPVFGRILREIKTEYDLYINHMMETHSSQDNVTLQPFVSDVIDYFIVSDKEVEGAEKGVCSLEEEAKSALGENKRAQDELKNFPDECSSTQKTSLSRKEDSGMPIDYSDIVQVRKLQVLNVLEEIRHLEEEIHERMACAVANAATERKLKALKAETIHLIVSNDRMRTLSKAGQLLEFYFSLTINLSIIRYSRMLHSVTCPFILRIYRTTSLWCWTERSQKRSSDGMWHIPYVCRVTGLLLFFIIIFFLVFPPRMLWKEIERDLQTNE</sequence>
<organism evidence="5 6">
    <name type="scientific">Poecilia reticulata</name>
    <name type="common">Guppy</name>
    <name type="synonym">Acanthophacelus reticulatus</name>
    <dbReference type="NCBI Taxonomy" id="8081"/>
    <lineage>
        <taxon>Eukaryota</taxon>
        <taxon>Metazoa</taxon>
        <taxon>Chordata</taxon>
        <taxon>Craniata</taxon>
        <taxon>Vertebrata</taxon>
        <taxon>Euteleostomi</taxon>
        <taxon>Actinopterygii</taxon>
        <taxon>Neopterygii</taxon>
        <taxon>Teleostei</taxon>
        <taxon>Neoteleostei</taxon>
        <taxon>Acanthomorphata</taxon>
        <taxon>Ovalentaria</taxon>
        <taxon>Atherinomorphae</taxon>
        <taxon>Cyprinodontiformes</taxon>
        <taxon>Poeciliidae</taxon>
        <taxon>Poeciliinae</taxon>
        <taxon>Poecilia</taxon>
    </lineage>
</organism>
<dbReference type="PANTHER" id="PTHR34916">
    <property type="entry name" value="GI:13385330"/>
    <property type="match status" value="1"/>
</dbReference>
<keyword evidence="3" id="KW-1133">Transmembrane helix</keyword>
<dbReference type="PANTHER" id="PTHR34916:SF1">
    <property type="entry name" value="GI:13385330"/>
    <property type="match status" value="1"/>
</dbReference>
<feature type="transmembrane region" description="Helical" evidence="3">
    <location>
        <begin position="367"/>
        <end position="390"/>
    </location>
</feature>
<feature type="region of interest" description="Disordered" evidence="2">
    <location>
        <begin position="210"/>
        <end position="240"/>
    </location>
</feature>
<dbReference type="Ensembl" id="ENSPRET00000034580.1">
    <property type="protein sequence ID" value="ENSPREP00000034199.1"/>
    <property type="gene ID" value="ENSPREG00000023165.1"/>
</dbReference>
<protein>
    <submittedName>
        <fullName evidence="5">Chromosome LG15 open reading frame, human C6orf118</fullName>
    </submittedName>
</protein>
<keyword evidence="1" id="KW-0175">Coiled coil</keyword>
<keyword evidence="3" id="KW-0812">Transmembrane</keyword>
<dbReference type="GeneTree" id="ENSGT00940000177213"/>
<dbReference type="AlphaFoldDB" id="A0A3P9QJC2"/>
<dbReference type="InterPro" id="IPR032755">
    <property type="entry name" value="TSNAXIP1_N"/>
</dbReference>
<keyword evidence="3" id="KW-0472">Membrane</keyword>
<reference evidence="5" key="3">
    <citation type="submission" date="2025-09" db="UniProtKB">
        <authorList>
            <consortium name="Ensembl"/>
        </authorList>
    </citation>
    <scope>IDENTIFICATION</scope>
    <source>
        <strain evidence="5">Guanapo</strain>
    </source>
</reference>
<feature type="domain" description="Translin-associated factor X-interacting protein 1 N-terminal" evidence="4">
    <location>
        <begin position="105"/>
        <end position="214"/>
    </location>
</feature>
<evidence type="ECO:0000313" key="5">
    <source>
        <dbReference type="Ensembl" id="ENSPREP00000034199.1"/>
    </source>
</evidence>
<evidence type="ECO:0000256" key="2">
    <source>
        <dbReference type="SAM" id="MobiDB-lite"/>
    </source>
</evidence>